<evidence type="ECO:0000313" key="2">
    <source>
        <dbReference type="Proteomes" id="UP000799754"/>
    </source>
</evidence>
<organism evidence="1 2">
    <name type="scientific">Macroventuria anomochaeta</name>
    <dbReference type="NCBI Taxonomy" id="301207"/>
    <lineage>
        <taxon>Eukaryota</taxon>
        <taxon>Fungi</taxon>
        <taxon>Dikarya</taxon>
        <taxon>Ascomycota</taxon>
        <taxon>Pezizomycotina</taxon>
        <taxon>Dothideomycetes</taxon>
        <taxon>Pleosporomycetidae</taxon>
        <taxon>Pleosporales</taxon>
        <taxon>Pleosporineae</taxon>
        <taxon>Didymellaceae</taxon>
        <taxon>Macroventuria</taxon>
    </lineage>
</organism>
<evidence type="ECO:0000313" key="1">
    <source>
        <dbReference type="EMBL" id="KAF2627814.1"/>
    </source>
</evidence>
<gene>
    <name evidence="1" type="ORF">BU25DRAFT_312080</name>
</gene>
<comment type="caution">
    <text evidence="1">The sequence shown here is derived from an EMBL/GenBank/DDBJ whole genome shotgun (WGS) entry which is preliminary data.</text>
</comment>
<keyword evidence="2" id="KW-1185">Reference proteome</keyword>
<sequence>WATLNHCWGPNPTFVRLTESNVNAFRANLSLDILPPTCRDAVTFCQSLGLEFLWIDSLCILQEGYSSNDDWLLHSKAMCRIYSITLVKIA</sequence>
<feature type="non-terminal residue" evidence="1">
    <location>
        <position position="1"/>
    </location>
</feature>
<accession>A0ACB6S1A0</accession>
<feature type="non-terminal residue" evidence="1">
    <location>
        <position position="90"/>
    </location>
</feature>
<reference evidence="1" key="1">
    <citation type="journal article" date="2020" name="Stud. Mycol.">
        <title>101 Dothideomycetes genomes: a test case for predicting lifestyles and emergence of pathogens.</title>
        <authorList>
            <person name="Haridas S."/>
            <person name="Albert R."/>
            <person name="Binder M."/>
            <person name="Bloem J."/>
            <person name="Labutti K."/>
            <person name="Salamov A."/>
            <person name="Andreopoulos B."/>
            <person name="Baker S."/>
            <person name="Barry K."/>
            <person name="Bills G."/>
            <person name="Bluhm B."/>
            <person name="Cannon C."/>
            <person name="Castanera R."/>
            <person name="Culley D."/>
            <person name="Daum C."/>
            <person name="Ezra D."/>
            <person name="Gonzalez J."/>
            <person name="Henrissat B."/>
            <person name="Kuo A."/>
            <person name="Liang C."/>
            <person name="Lipzen A."/>
            <person name="Lutzoni F."/>
            <person name="Magnuson J."/>
            <person name="Mondo S."/>
            <person name="Nolan M."/>
            <person name="Ohm R."/>
            <person name="Pangilinan J."/>
            <person name="Park H.-J."/>
            <person name="Ramirez L."/>
            <person name="Alfaro M."/>
            <person name="Sun H."/>
            <person name="Tritt A."/>
            <person name="Yoshinaga Y."/>
            <person name="Zwiers L.-H."/>
            <person name="Turgeon B."/>
            <person name="Goodwin S."/>
            <person name="Spatafora J."/>
            <person name="Crous P."/>
            <person name="Grigoriev I."/>
        </authorList>
    </citation>
    <scope>NUCLEOTIDE SEQUENCE</scope>
    <source>
        <strain evidence="1">CBS 525.71</strain>
    </source>
</reference>
<dbReference type="Proteomes" id="UP000799754">
    <property type="component" value="Unassembled WGS sequence"/>
</dbReference>
<proteinExistence type="predicted"/>
<name>A0ACB6S1A0_9PLEO</name>
<dbReference type="EMBL" id="MU006715">
    <property type="protein sequence ID" value="KAF2627814.1"/>
    <property type="molecule type" value="Genomic_DNA"/>
</dbReference>
<protein>
    <submittedName>
        <fullName evidence="1">Heterokaryon incompatibility</fullName>
    </submittedName>
</protein>